<name>A0A8J5KCX2_ZINOF</name>
<evidence type="ECO:0000313" key="12">
    <source>
        <dbReference type="Proteomes" id="UP000734854"/>
    </source>
</evidence>
<dbReference type="Proteomes" id="UP000734854">
    <property type="component" value="Unassembled WGS sequence"/>
</dbReference>
<protein>
    <recommendedName>
        <fullName evidence="10">t-SNARE coiled-coil homology domain-containing protein</fullName>
    </recommendedName>
</protein>
<dbReference type="PROSITE" id="PS50192">
    <property type="entry name" value="T_SNARE"/>
    <property type="match status" value="1"/>
</dbReference>
<comment type="subcellular location">
    <subcellularLocation>
        <location evidence="8">Golgi apparatus</location>
        <location evidence="8">trans-Golgi network membrane</location>
        <topology evidence="8">Single-pass type IV membrane protein</topology>
    </subcellularLocation>
</comment>
<dbReference type="InterPro" id="IPR000727">
    <property type="entry name" value="T_SNARE_dom"/>
</dbReference>
<evidence type="ECO:0000259" key="10">
    <source>
        <dbReference type="PROSITE" id="PS50192"/>
    </source>
</evidence>
<dbReference type="Gene3D" id="1.20.5.110">
    <property type="match status" value="1"/>
</dbReference>
<evidence type="ECO:0000256" key="1">
    <source>
        <dbReference type="ARBA" id="ARBA00009063"/>
    </source>
</evidence>
<keyword evidence="3 9" id="KW-0812">Transmembrane</keyword>
<comment type="caution">
    <text evidence="11">The sequence shown here is derived from an EMBL/GenBank/DDBJ whole genome shotgun (WGS) entry which is preliminary data.</text>
</comment>
<sequence>MIGIPNLLVVFLRFFSGERRIWSLLSDMTSAQDPFYAVKGEIQESIDTLQVTFHQWKQTPSYTGEHTNLTRELLTSCENIKWQVDKLEKAIADSSRDPAWYGLDHVELEKSQRWTATAHNQVDAVKRIVEAGKEKLNLLSSDVKGVHKELMQIPDGNTSHAEGSNQYKKDYCDFITSESDQQILLIKRQDEELDELSASVQRIGDMGLTIHDELIGQEMIFDELGKEMDITSSRLDFVKVISFLLLLIIIYYISIYLRLVLKENLNAQRKVAMLMKKTGAKCQTMMIAFLIVLFILLFVLVFFT</sequence>
<dbReference type="GO" id="GO:0048193">
    <property type="term" value="P:Golgi vesicle transport"/>
    <property type="evidence" value="ECO:0007669"/>
    <property type="project" value="InterPro"/>
</dbReference>
<feature type="transmembrane region" description="Helical" evidence="9">
    <location>
        <begin position="240"/>
        <end position="261"/>
    </location>
</feature>
<comment type="similarity">
    <text evidence="1">Belongs to the syntaxin family.</text>
</comment>
<evidence type="ECO:0000256" key="9">
    <source>
        <dbReference type="SAM" id="Phobius"/>
    </source>
</evidence>
<dbReference type="GO" id="GO:0015031">
    <property type="term" value="P:protein transport"/>
    <property type="evidence" value="ECO:0007669"/>
    <property type="project" value="UniProtKB-KW"/>
</dbReference>
<dbReference type="InterPro" id="IPR010989">
    <property type="entry name" value="SNARE"/>
</dbReference>
<dbReference type="Gene3D" id="1.20.58.90">
    <property type="match status" value="1"/>
</dbReference>
<dbReference type="SUPFAM" id="SSF47661">
    <property type="entry name" value="t-snare proteins"/>
    <property type="match status" value="1"/>
</dbReference>
<evidence type="ECO:0000256" key="4">
    <source>
        <dbReference type="ARBA" id="ARBA00022927"/>
    </source>
</evidence>
<keyword evidence="5 9" id="KW-1133">Transmembrane helix</keyword>
<evidence type="ECO:0000256" key="5">
    <source>
        <dbReference type="ARBA" id="ARBA00022989"/>
    </source>
</evidence>
<dbReference type="GO" id="GO:0005794">
    <property type="term" value="C:Golgi apparatus"/>
    <property type="evidence" value="ECO:0007669"/>
    <property type="project" value="UniProtKB-SubCell"/>
</dbReference>
<dbReference type="InterPro" id="IPR015260">
    <property type="entry name" value="Syntaxin-6/10/61_N"/>
</dbReference>
<evidence type="ECO:0000256" key="3">
    <source>
        <dbReference type="ARBA" id="ARBA00022692"/>
    </source>
</evidence>
<dbReference type="CDD" id="cd15841">
    <property type="entry name" value="SNARE_Qc"/>
    <property type="match status" value="1"/>
</dbReference>
<dbReference type="FunFam" id="1.20.5.110:FF:000034">
    <property type="entry name" value="syntaxin-61 isoform X1"/>
    <property type="match status" value="1"/>
</dbReference>
<keyword evidence="7 9" id="KW-0472">Membrane</keyword>
<proteinExistence type="inferred from homology"/>
<feature type="domain" description="T-SNARE coiled-coil homology" evidence="10">
    <location>
        <begin position="183"/>
        <end position="236"/>
    </location>
</feature>
<keyword evidence="4" id="KW-0653">Protein transport</keyword>
<evidence type="ECO:0000256" key="6">
    <source>
        <dbReference type="ARBA" id="ARBA00023034"/>
    </source>
</evidence>
<dbReference type="GO" id="GO:0016020">
    <property type="term" value="C:membrane"/>
    <property type="evidence" value="ECO:0007669"/>
    <property type="project" value="InterPro"/>
</dbReference>
<evidence type="ECO:0000256" key="7">
    <source>
        <dbReference type="ARBA" id="ARBA00023136"/>
    </source>
</evidence>
<keyword evidence="6" id="KW-0333">Golgi apparatus</keyword>
<keyword evidence="2" id="KW-0813">Transport</keyword>
<dbReference type="AlphaFoldDB" id="A0A8J5KCX2"/>
<organism evidence="11 12">
    <name type="scientific">Zingiber officinale</name>
    <name type="common">Ginger</name>
    <name type="synonym">Amomum zingiber</name>
    <dbReference type="NCBI Taxonomy" id="94328"/>
    <lineage>
        <taxon>Eukaryota</taxon>
        <taxon>Viridiplantae</taxon>
        <taxon>Streptophyta</taxon>
        <taxon>Embryophyta</taxon>
        <taxon>Tracheophyta</taxon>
        <taxon>Spermatophyta</taxon>
        <taxon>Magnoliopsida</taxon>
        <taxon>Liliopsida</taxon>
        <taxon>Zingiberales</taxon>
        <taxon>Zingiberaceae</taxon>
        <taxon>Zingiber</taxon>
    </lineage>
</organism>
<dbReference type="SUPFAM" id="SSF58038">
    <property type="entry name" value="SNARE fusion complex"/>
    <property type="match status" value="1"/>
</dbReference>
<accession>A0A8J5KCX2</accession>
<evidence type="ECO:0000256" key="8">
    <source>
        <dbReference type="ARBA" id="ARBA00037801"/>
    </source>
</evidence>
<feature type="transmembrane region" description="Helical" evidence="9">
    <location>
        <begin position="282"/>
        <end position="303"/>
    </location>
</feature>
<dbReference type="Pfam" id="PF09177">
    <property type="entry name" value="STX6_10_61_N"/>
    <property type="match status" value="1"/>
</dbReference>
<keyword evidence="12" id="KW-1185">Reference proteome</keyword>
<dbReference type="FunFam" id="1.20.58.90:FF:000004">
    <property type="entry name" value="Syntaxin 10"/>
    <property type="match status" value="1"/>
</dbReference>
<gene>
    <name evidence="11" type="ORF">ZIOFF_065002</name>
</gene>
<reference evidence="11 12" key="1">
    <citation type="submission" date="2020-08" db="EMBL/GenBank/DDBJ databases">
        <title>Plant Genome Project.</title>
        <authorList>
            <person name="Zhang R.-G."/>
        </authorList>
    </citation>
    <scope>NUCLEOTIDE SEQUENCE [LARGE SCALE GENOMIC DNA]</scope>
    <source>
        <tissue evidence="11">Rhizome</tissue>
    </source>
</reference>
<evidence type="ECO:0000313" key="11">
    <source>
        <dbReference type="EMBL" id="KAG6475773.1"/>
    </source>
</evidence>
<evidence type="ECO:0000256" key="2">
    <source>
        <dbReference type="ARBA" id="ARBA00022448"/>
    </source>
</evidence>
<dbReference type="CDD" id="cd21445">
    <property type="entry name" value="SNARE_NTD_AtSYP61-like"/>
    <property type="match status" value="1"/>
</dbReference>
<dbReference type="EMBL" id="JACMSC010000018">
    <property type="protein sequence ID" value="KAG6475773.1"/>
    <property type="molecule type" value="Genomic_DNA"/>
</dbReference>